<feature type="transmembrane region" description="Helical" evidence="5">
    <location>
        <begin position="64"/>
        <end position="87"/>
    </location>
</feature>
<comment type="caution">
    <text evidence="6">The sequence shown here is derived from an EMBL/GenBank/DDBJ whole genome shotgun (WGS) entry which is preliminary data.</text>
</comment>
<dbReference type="InterPro" id="IPR052786">
    <property type="entry name" value="Spore_wall_assembly"/>
</dbReference>
<proteinExistence type="predicted"/>
<dbReference type="PANTHER" id="PTHR34292">
    <property type="entry name" value="OUTER SPORE WALL PROTEIN LDS1"/>
    <property type="match status" value="1"/>
</dbReference>
<organism evidence="6 7">
    <name type="scientific">Mucor plumbeus</name>
    <dbReference type="NCBI Taxonomy" id="97098"/>
    <lineage>
        <taxon>Eukaryota</taxon>
        <taxon>Fungi</taxon>
        <taxon>Fungi incertae sedis</taxon>
        <taxon>Mucoromycota</taxon>
        <taxon>Mucoromycotina</taxon>
        <taxon>Mucoromycetes</taxon>
        <taxon>Mucorales</taxon>
        <taxon>Mucorineae</taxon>
        <taxon>Mucoraceae</taxon>
        <taxon>Mucor</taxon>
    </lineage>
</organism>
<dbReference type="Pfam" id="PF07264">
    <property type="entry name" value="EI24"/>
    <property type="match status" value="1"/>
</dbReference>
<comment type="subcellular location">
    <subcellularLocation>
        <location evidence="1">Membrane</location>
        <topology evidence="1">Multi-pass membrane protein</topology>
    </subcellularLocation>
</comment>
<dbReference type="OrthoDB" id="10012223at2759"/>
<dbReference type="EMBL" id="JAEPRC010000646">
    <property type="protein sequence ID" value="KAG2193479.1"/>
    <property type="molecule type" value="Genomic_DNA"/>
</dbReference>
<evidence type="ECO:0000313" key="7">
    <source>
        <dbReference type="Proteomes" id="UP000650833"/>
    </source>
</evidence>
<dbReference type="PANTHER" id="PTHR34292:SF2">
    <property type="entry name" value="OUTER SPORE WALL PROTEIN LDS1"/>
    <property type="match status" value="1"/>
</dbReference>
<keyword evidence="3 5" id="KW-1133">Transmembrane helix</keyword>
<feature type="transmembrane region" description="Helical" evidence="5">
    <location>
        <begin position="216"/>
        <end position="241"/>
    </location>
</feature>
<evidence type="ECO:0000256" key="1">
    <source>
        <dbReference type="ARBA" id="ARBA00004141"/>
    </source>
</evidence>
<sequence length="323" mass="36937">MFTPRSLVTGLKQLKYNPNILPVCWSLILNQYNNMLDLLRERRLPTAAYPIRGFVHFLYHPKRYAGPIFLSIIKVIVASSVVVVPLYRYGYGLQRTLLEKAYKTLFSNTSQTNMDSLLVRASGLLLFLVETSAITLQIGNHFVGNIHARLFDSVLKERKGLPIENNDSDVALISEKIAGPAHGTVSKYHFLSPHNLMILSAQQDDDWSIFFLRSTLFVLTLPLNVIPIIGPLGFLSIQALFRGGAAHKRYFQLYKWTPEQRQHRIETYFWQYQRFGLVATALEMIPFLGYLFVYTNQVGAALWAMDLHDRKLLEPSTSSLKQN</sequence>
<evidence type="ECO:0000313" key="6">
    <source>
        <dbReference type="EMBL" id="KAG2193479.1"/>
    </source>
</evidence>
<dbReference type="InterPro" id="IPR059112">
    <property type="entry name" value="CysZ/EI24"/>
</dbReference>
<dbReference type="AlphaFoldDB" id="A0A8H7UWR6"/>
<reference evidence="6" key="1">
    <citation type="submission" date="2020-12" db="EMBL/GenBank/DDBJ databases">
        <title>Metabolic potential, ecology and presence of endohyphal bacteria is reflected in genomic diversity of Mucoromycotina.</title>
        <authorList>
            <person name="Muszewska A."/>
            <person name="Okrasinska A."/>
            <person name="Steczkiewicz K."/>
            <person name="Drgas O."/>
            <person name="Orlowska M."/>
            <person name="Perlinska-Lenart U."/>
            <person name="Aleksandrzak-Piekarczyk T."/>
            <person name="Szatraj K."/>
            <person name="Zielenkiewicz U."/>
            <person name="Pilsyk S."/>
            <person name="Malc E."/>
            <person name="Mieczkowski P."/>
            <person name="Kruszewska J.S."/>
            <person name="Biernat P."/>
            <person name="Pawlowska J."/>
        </authorList>
    </citation>
    <scope>NUCLEOTIDE SEQUENCE</scope>
    <source>
        <strain evidence="6">CBS 226.32</strain>
    </source>
</reference>
<evidence type="ECO:0000256" key="5">
    <source>
        <dbReference type="SAM" id="Phobius"/>
    </source>
</evidence>
<evidence type="ECO:0000256" key="2">
    <source>
        <dbReference type="ARBA" id="ARBA00022692"/>
    </source>
</evidence>
<name>A0A8H7UWR6_9FUNG</name>
<evidence type="ECO:0000256" key="4">
    <source>
        <dbReference type="ARBA" id="ARBA00023136"/>
    </source>
</evidence>
<dbReference type="Proteomes" id="UP000650833">
    <property type="component" value="Unassembled WGS sequence"/>
</dbReference>
<accession>A0A8H7UWR6</accession>
<keyword evidence="4 5" id="KW-0472">Membrane</keyword>
<keyword evidence="7" id="KW-1185">Reference proteome</keyword>
<gene>
    <name evidence="6" type="ORF">INT46_005203</name>
</gene>
<keyword evidence="2 5" id="KW-0812">Transmembrane</keyword>
<evidence type="ECO:0008006" key="8">
    <source>
        <dbReference type="Google" id="ProtNLM"/>
    </source>
</evidence>
<protein>
    <recommendedName>
        <fullName evidence="8">Outer spore wall protein RRT8</fullName>
    </recommendedName>
</protein>
<evidence type="ECO:0000256" key="3">
    <source>
        <dbReference type="ARBA" id="ARBA00022989"/>
    </source>
</evidence>